<evidence type="ECO:0000256" key="6">
    <source>
        <dbReference type="ARBA" id="ARBA00017721"/>
    </source>
</evidence>
<protein>
    <recommendedName>
        <fullName evidence="6">Ribonuclease H</fullName>
        <ecNumber evidence="5">3.1.26.4</ecNumber>
    </recommendedName>
</protein>
<evidence type="ECO:0000256" key="3">
    <source>
        <dbReference type="ARBA" id="ARBA00004065"/>
    </source>
</evidence>
<keyword evidence="11" id="KW-0460">Magnesium</keyword>
<gene>
    <name evidence="13" type="ORF">I6J18_13585</name>
</gene>
<dbReference type="CDD" id="cd09277">
    <property type="entry name" value="RNase_HI_bacteria_like"/>
    <property type="match status" value="1"/>
</dbReference>
<dbReference type="Pfam" id="PF01693">
    <property type="entry name" value="Cauli_VI"/>
    <property type="match status" value="1"/>
</dbReference>
<feature type="domain" description="RNase H type-1" evidence="12">
    <location>
        <begin position="75"/>
        <end position="213"/>
    </location>
</feature>
<proteinExistence type="inferred from homology"/>
<dbReference type="PANTHER" id="PTHR10642">
    <property type="entry name" value="RIBONUCLEASE H1"/>
    <property type="match status" value="1"/>
</dbReference>
<dbReference type="GO" id="GO:0046872">
    <property type="term" value="F:metal ion binding"/>
    <property type="evidence" value="ECO:0007669"/>
    <property type="project" value="UniProtKB-KW"/>
</dbReference>
<dbReference type="EC" id="3.1.26.4" evidence="5"/>
<evidence type="ECO:0000259" key="12">
    <source>
        <dbReference type="PROSITE" id="PS50879"/>
    </source>
</evidence>
<dbReference type="Gene3D" id="3.40.970.10">
    <property type="entry name" value="Ribonuclease H1, N-terminal domain"/>
    <property type="match status" value="1"/>
</dbReference>
<sequence length="484" mass="55269">MAKKNYYAVKIGRVTGIYETWVECQKQINGYTGAVYKGFATKEEAEQFIGDTSSLPVVQSENSNLDIKDYLSKLDEETLVAFVDGSYDEKSKVYGYGVVLVSKDGTTEEIIGSDNNKDYVDTRNVAGEIEGVQSAITHAVGKGYKRIAIFYDYTGIEKWASGEWNAKAAIAKDYVVFITDMRRCIDIEYHKVKAHSGIEYNEKADELAKRSLLKKGIKNSSDGCVTITGIAMDEFESIFELLMISNPVIKVKGVGEVKKCTNYIISLNNDRVVVSCWKKGTTTIQGKQSKLLEELMMLVVELLPGNGEVVELLNDYHEVIIEQHNIDVKFSNLIPHFTKSKTNDQKLINALNQAVYNTMLKGDRPEYTDLATPALRAIEYYLYKVFINKGIMSVDDKRHGFWCFEPVPGYDNVYQIKKNQYEVLFSRDELLYINELYNFYYNNRHTLNHWNKDSKLTRDLKTMEEARSLIISNLALIDKYYTVF</sequence>
<evidence type="ECO:0000256" key="4">
    <source>
        <dbReference type="ARBA" id="ARBA00005300"/>
    </source>
</evidence>
<dbReference type="Pfam" id="PF00075">
    <property type="entry name" value="RNase_H"/>
    <property type="match status" value="1"/>
</dbReference>
<dbReference type="Gene3D" id="3.30.160.690">
    <property type="entry name" value="Bacterial toxin RNase RnlA/LsoA, N repeated domain"/>
    <property type="match status" value="1"/>
</dbReference>
<dbReference type="PANTHER" id="PTHR10642:SF26">
    <property type="entry name" value="RIBONUCLEASE H1"/>
    <property type="match status" value="1"/>
</dbReference>
<evidence type="ECO:0000256" key="8">
    <source>
        <dbReference type="ARBA" id="ARBA00022723"/>
    </source>
</evidence>
<dbReference type="Proteomes" id="UP000595254">
    <property type="component" value="Chromosome"/>
</dbReference>
<evidence type="ECO:0000256" key="2">
    <source>
        <dbReference type="ARBA" id="ARBA00001946"/>
    </source>
</evidence>
<dbReference type="InterPro" id="IPR043994">
    <property type="entry name" value="RnlA/LsoA-toxin_DBD"/>
</dbReference>
<keyword evidence="7" id="KW-0540">Nuclease</keyword>
<dbReference type="GO" id="GO:0004523">
    <property type="term" value="F:RNA-DNA hybrid ribonuclease activity"/>
    <property type="evidence" value="ECO:0007669"/>
    <property type="project" value="UniProtKB-EC"/>
</dbReference>
<comment type="cofactor">
    <cofactor evidence="2">
        <name>Mg(2+)</name>
        <dbReference type="ChEBI" id="CHEBI:18420"/>
    </cofactor>
</comment>
<dbReference type="Gene3D" id="3.30.420.10">
    <property type="entry name" value="Ribonuclease H-like superfamily/Ribonuclease H"/>
    <property type="match status" value="1"/>
</dbReference>
<keyword evidence="10" id="KW-0378">Hydrolase</keyword>
<dbReference type="InterPro" id="IPR037056">
    <property type="entry name" value="RNase_H1_N_sf"/>
</dbReference>
<evidence type="ECO:0000256" key="5">
    <source>
        <dbReference type="ARBA" id="ARBA00012180"/>
    </source>
</evidence>
<name>A0A974NJ77_PERPY</name>
<comment type="catalytic activity">
    <reaction evidence="1">
        <text>Endonucleolytic cleavage to 5'-phosphomonoester.</text>
        <dbReference type="EC" id="3.1.26.4"/>
    </reaction>
</comment>
<evidence type="ECO:0000256" key="11">
    <source>
        <dbReference type="ARBA" id="ARBA00022842"/>
    </source>
</evidence>
<evidence type="ECO:0000313" key="13">
    <source>
        <dbReference type="EMBL" id="QQS98731.1"/>
    </source>
</evidence>
<keyword evidence="9" id="KW-0255">Endonuclease</keyword>
<dbReference type="GO" id="GO:0043137">
    <property type="term" value="P:DNA replication, removal of RNA primer"/>
    <property type="evidence" value="ECO:0007669"/>
    <property type="project" value="TreeGrafter"/>
</dbReference>
<organism evidence="13 14">
    <name type="scientific">Peribacillus psychrosaccharolyticus</name>
    <name type="common">Bacillus psychrosaccharolyticus</name>
    <dbReference type="NCBI Taxonomy" id="1407"/>
    <lineage>
        <taxon>Bacteria</taxon>
        <taxon>Bacillati</taxon>
        <taxon>Bacillota</taxon>
        <taxon>Bacilli</taxon>
        <taxon>Bacillales</taxon>
        <taxon>Bacillaceae</taxon>
        <taxon>Peribacillus</taxon>
    </lineage>
</organism>
<comment type="function">
    <text evidence="3">Endonuclease that specifically degrades the RNA of RNA-DNA hybrids.</text>
</comment>
<evidence type="ECO:0000313" key="14">
    <source>
        <dbReference type="Proteomes" id="UP000595254"/>
    </source>
</evidence>
<keyword evidence="8" id="KW-0479">Metal-binding</keyword>
<dbReference type="InterPro" id="IPR036397">
    <property type="entry name" value="RNaseH_sf"/>
</dbReference>
<dbReference type="PROSITE" id="PS50879">
    <property type="entry name" value="RNASE_H_1"/>
    <property type="match status" value="1"/>
</dbReference>
<dbReference type="InterPro" id="IPR002156">
    <property type="entry name" value="RNaseH_domain"/>
</dbReference>
<dbReference type="InterPro" id="IPR050092">
    <property type="entry name" value="RNase_H"/>
</dbReference>
<dbReference type="Pfam" id="PF19034">
    <property type="entry name" value="RnlA-toxin_DBD"/>
    <property type="match status" value="1"/>
</dbReference>
<dbReference type="EMBL" id="CP068053">
    <property type="protein sequence ID" value="QQS98731.1"/>
    <property type="molecule type" value="Genomic_DNA"/>
</dbReference>
<dbReference type="InterPro" id="IPR031845">
    <property type="entry name" value="RnlA_toxin_NRD"/>
</dbReference>
<dbReference type="GO" id="GO:0003676">
    <property type="term" value="F:nucleic acid binding"/>
    <property type="evidence" value="ECO:0007669"/>
    <property type="project" value="InterPro"/>
</dbReference>
<dbReference type="InterPro" id="IPR012337">
    <property type="entry name" value="RNaseH-like_sf"/>
</dbReference>
<keyword evidence="14" id="KW-1185">Reference proteome</keyword>
<evidence type="ECO:0000256" key="9">
    <source>
        <dbReference type="ARBA" id="ARBA00022759"/>
    </source>
</evidence>
<dbReference type="RefSeq" id="WP_051387248.1">
    <property type="nucleotide sequence ID" value="NZ_CP068053.1"/>
</dbReference>
<evidence type="ECO:0000256" key="10">
    <source>
        <dbReference type="ARBA" id="ARBA00022801"/>
    </source>
</evidence>
<evidence type="ECO:0000256" key="1">
    <source>
        <dbReference type="ARBA" id="ARBA00000077"/>
    </source>
</evidence>
<comment type="similarity">
    <text evidence="4">Belongs to the RNase H family.</text>
</comment>
<dbReference type="SUPFAM" id="SSF53098">
    <property type="entry name" value="Ribonuclease H-like"/>
    <property type="match status" value="1"/>
</dbReference>
<dbReference type="SUPFAM" id="SSF55658">
    <property type="entry name" value="L9 N-domain-like"/>
    <property type="match status" value="1"/>
</dbReference>
<dbReference type="AlphaFoldDB" id="A0A974NJ77"/>
<evidence type="ECO:0000256" key="7">
    <source>
        <dbReference type="ARBA" id="ARBA00022722"/>
    </source>
</evidence>
<dbReference type="InterPro" id="IPR011320">
    <property type="entry name" value="RNase_H1_N"/>
</dbReference>
<dbReference type="KEGG" id="ppsr:I6J18_13585"/>
<dbReference type="Gene3D" id="6.10.250.2650">
    <property type="match status" value="1"/>
</dbReference>
<dbReference type="InterPro" id="IPR009027">
    <property type="entry name" value="Ribosomal_bL9/RNase_H1_N"/>
</dbReference>
<dbReference type="Pfam" id="PF15935">
    <property type="entry name" value="RnlA_toxin"/>
    <property type="match status" value="1"/>
</dbReference>
<reference evidence="13 14" key="1">
    <citation type="submission" date="2021-01" db="EMBL/GenBank/DDBJ databases">
        <title>FDA dAtabase for Regulatory Grade micrObial Sequences (FDA-ARGOS): Supporting development and validation of Infectious Disease Dx tests.</title>
        <authorList>
            <person name="Nelson B."/>
            <person name="Plummer A."/>
            <person name="Tallon L."/>
            <person name="Sadzewicz L."/>
            <person name="Zhao X."/>
            <person name="Boylan J."/>
            <person name="Ott S."/>
            <person name="Bowen H."/>
            <person name="Vavikolanu K."/>
            <person name="Mehta A."/>
            <person name="Aluvathingal J."/>
            <person name="Nadendla S."/>
            <person name="Myers T."/>
            <person name="Yan Y."/>
            <person name="Sichtig H."/>
        </authorList>
    </citation>
    <scope>NUCLEOTIDE SEQUENCE [LARGE SCALE GENOMIC DNA]</scope>
    <source>
        <strain evidence="13 14">FDAARGOS_1161</strain>
    </source>
</reference>
<dbReference type="FunFam" id="3.40.970.10:FF:000002">
    <property type="entry name" value="Ribonuclease H"/>
    <property type="match status" value="1"/>
</dbReference>
<accession>A0A974NJ77</accession>